<sequence>MLGDDKVKWISWKKYLLSQEYQVGKKVSSTRLLIDEPMGKFYYLANQFCRQNCVCDTVFQPAPPPINLQFTEKLSGDAFRVILADVDTYAFFPRIKEFEPYPPWTLPYRQIHGRVVEEPIERVEGHVFGIPLPTDFFDMVPTSWYVDLLKQNMGLRYKVVENAAQVFSQVTILVQFVRPMKLNYFSYV</sequence>
<dbReference type="Proteomes" id="UP001630127">
    <property type="component" value="Unassembled WGS sequence"/>
</dbReference>
<dbReference type="AlphaFoldDB" id="A0ABD2Z155"/>
<dbReference type="EMBL" id="JBJUIK010000011">
    <property type="protein sequence ID" value="KAL3513237.1"/>
    <property type="molecule type" value="Genomic_DNA"/>
</dbReference>
<evidence type="ECO:0000313" key="1">
    <source>
        <dbReference type="EMBL" id="KAL3513237.1"/>
    </source>
</evidence>
<protein>
    <submittedName>
        <fullName evidence="1">Uncharacterized protein</fullName>
    </submittedName>
</protein>
<name>A0ABD2Z155_9GENT</name>
<organism evidence="1 2">
    <name type="scientific">Cinchona calisaya</name>
    <dbReference type="NCBI Taxonomy" id="153742"/>
    <lineage>
        <taxon>Eukaryota</taxon>
        <taxon>Viridiplantae</taxon>
        <taxon>Streptophyta</taxon>
        <taxon>Embryophyta</taxon>
        <taxon>Tracheophyta</taxon>
        <taxon>Spermatophyta</taxon>
        <taxon>Magnoliopsida</taxon>
        <taxon>eudicotyledons</taxon>
        <taxon>Gunneridae</taxon>
        <taxon>Pentapetalae</taxon>
        <taxon>asterids</taxon>
        <taxon>lamiids</taxon>
        <taxon>Gentianales</taxon>
        <taxon>Rubiaceae</taxon>
        <taxon>Cinchonoideae</taxon>
        <taxon>Cinchoneae</taxon>
        <taxon>Cinchona</taxon>
    </lineage>
</organism>
<comment type="caution">
    <text evidence="1">The sequence shown here is derived from an EMBL/GenBank/DDBJ whole genome shotgun (WGS) entry which is preliminary data.</text>
</comment>
<accession>A0ABD2Z155</accession>
<keyword evidence="2" id="KW-1185">Reference proteome</keyword>
<evidence type="ECO:0000313" key="2">
    <source>
        <dbReference type="Proteomes" id="UP001630127"/>
    </source>
</evidence>
<gene>
    <name evidence="1" type="ORF">ACH5RR_025954</name>
</gene>
<reference evidence="1 2" key="1">
    <citation type="submission" date="2024-11" db="EMBL/GenBank/DDBJ databases">
        <title>A near-complete genome assembly of Cinchona calisaya.</title>
        <authorList>
            <person name="Lian D.C."/>
            <person name="Zhao X.W."/>
            <person name="Wei L."/>
        </authorList>
    </citation>
    <scope>NUCLEOTIDE SEQUENCE [LARGE SCALE GENOMIC DNA]</scope>
    <source>
        <tissue evidence="1">Nenye</tissue>
    </source>
</reference>
<proteinExistence type="predicted"/>